<dbReference type="InterPro" id="IPR010733">
    <property type="entry name" value="DUF1308"/>
</dbReference>
<evidence type="ECO:0000256" key="2">
    <source>
        <dbReference type="SAM" id="MobiDB-lite"/>
    </source>
</evidence>
<dbReference type="OrthoDB" id="441890at2759"/>
<dbReference type="EMBL" id="FJUY01000006">
    <property type="protein sequence ID" value="CZT18842.1"/>
    <property type="molecule type" value="Genomic_DNA"/>
</dbReference>
<organism evidence="4 5">
    <name type="scientific">Ramularia collo-cygni</name>
    <dbReference type="NCBI Taxonomy" id="112498"/>
    <lineage>
        <taxon>Eukaryota</taxon>
        <taxon>Fungi</taxon>
        <taxon>Dikarya</taxon>
        <taxon>Ascomycota</taxon>
        <taxon>Pezizomycotina</taxon>
        <taxon>Dothideomycetes</taxon>
        <taxon>Dothideomycetidae</taxon>
        <taxon>Mycosphaerellales</taxon>
        <taxon>Mycosphaerellaceae</taxon>
        <taxon>Ramularia</taxon>
    </lineage>
</organism>
<name>A0A2D3UQ33_9PEZI</name>
<dbReference type="PANTHER" id="PTHR13379:SF0">
    <property type="entry name" value="UPF0415 PROTEIN C7ORF25"/>
    <property type="match status" value="1"/>
</dbReference>
<gene>
    <name evidence="4" type="ORF">RCC_04687</name>
</gene>
<evidence type="ECO:0000313" key="5">
    <source>
        <dbReference type="Proteomes" id="UP000225277"/>
    </source>
</evidence>
<keyword evidence="5" id="KW-1185">Reference proteome</keyword>
<keyword evidence="1" id="KW-0175">Coiled coil</keyword>
<dbReference type="STRING" id="112498.A0A2D3UQ33"/>
<feature type="compositionally biased region" description="Basic and acidic residues" evidence="2">
    <location>
        <begin position="475"/>
        <end position="523"/>
    </location>
</feature>
<reference evidence="4 5" key="1">
    <citation type="submission" date="2016-03" db="EMBL/GenBank/DDBJ databases">
        <authorList>
            <person name="Ploux O."/>
        </authorList>
    </citation>
    <scope>NUCLEOTIDE SEQUENCE [LARGE SCALE GENOMIC DNA]</scope>
    <source>
        <strain evidence="4 5">URUG2</strain>
    </source>
</reference>
<feature type="domain" description="DUF1308" evidence="3">
    <location>
        <begin position="275"/>
        <end position="360"/>
    </location>
</feature>
<evidence type="ECO:0000256" key="1">
    <source>
        <dbReference type="SAM" id="Coils"/>
    </source>
</evidence>
<dbReference type="PANTHER" id="PTHR13379">
    <property type="entry name" value="UNCHARACTERIZED DUF1308"/>
    <property type="match status" value="1"/>
</dbReference>
<dbReference type="Proteomes" id="UP000225277">
    <property type="component" value="Unassembled WGS sequence"/>
</dbReference>
<evidence type="ECO:0000313" key="4">
    <source>
        <dbReference type="EMBL" id="CZT18842.1"/>
    </source>
</evidence>
<feature type="coiled-coil region" evidence="1">
    <location>
        <begin position="16"/>
        <end position="43"/>
    </location>
</feature>
<dbReference type="RefSeq" id="XP_023625732.1">
    <property type="nucleotide sequence ID" value="XM_023769964.1"/>
</dbReference>
<feature type="region of interest" description="Disordered" evidence="2">
    <location>
        <begin position="475"/>
        <end position="525"/>
    </location>
</feature>
<sequence>MEEDAPEDATSIGLAIERLTNRAKTLLLELETFRNHLRRIRQEQDVELAHFRGAVQSEVGMLERLSKKLDDVNTGHVARSSNVPFLESVWDNAKKSHKLKSVQKVLYFNSPSKSLSQAMRHVRIRSGNEAKNAKVTVDIISDGGLTWTKFSSITNNRLIFDLAKLGWQSEEDSESEDGGNTDEDDDDDDVPLVKMVKELCQAARSYRTRTKMPVVHLLLPRIKLGETKQIDSILDKCRRAGAIVFTGNDIKPAPALEDALSAMAPDPFSTFSDTLNIDCTILLALVSEFSHARVAKEAWFHKGLQRQVEIEGNENLLPALLYPALGARRLVCTREAAKRMREIVATIGTASEKARTEILLSGDSSKSRGDLSQEMQEWSAYAVPDEWQLPVQIVEEDEDNCMANLSPAAVAVGAKMTLINRSVFVHGWATGRTTITSNRAVVKQIENDLEKFEDLDESVWPSIWLCPTARSLVGKEKEKRSSKKEDWEPRPKTLPDPLTREQQRRNGLDVLSAREGREVEDLRPNGYPCEEVIAAKNAAQLGNSSKNGTGT</sequence>
<dbReference type="Pfam" id="PF07000">
    <property type="entry name" value="DUF1308"/>
    <property type="match status" value="1"/>
</dbReference>
<feature type="region of interest" description="Disordered" evidence="2">
    <location>
        <begin position="170"/>
        <end position="189"/>
    </location>
</feature>
<proteinExistence type="predicted"/>
<dbReference type="GeneID" id="35599858"/>
<evidence type="ECO:0000259" key="3">
    <source>
        <dbReference type="Pfam" id="PF07000"/>
    </source>
</evidence>
<accession>A0A2D3UQ33</accession>
<protein>
    <recommendedName>
        <fullName evidence="3">DUF1308 domain-containing protein</fullName>
    </recommendedName>
</protein>
<dbReference type="AlphaFoldDB" id="A0A2D3UQ33"/>